<sequence>MEDKKKITVKLSNDPTEDYLFSSYQEEAASLDDIPELQYKSVKTSKLKKSGKKFGGNHSSSIKSFIITALSAIVIGVGLGIFILNMFVVNEEEPTMSQPVSREQEEGDRNTTETTGSNQLELASLQAYVIQAGVFSSLEQAKISQDTIHQAGFQAILWETEEDIRLFTGAYGSEVDAKQMAEVMESAGLDLYVRSWNNESDVASLEQPVADWLGLFTDLWNASLTGMTDQMHSNWNDWVLAAPDNMPDSVMELKERVEQFLKQPNNDILDSELLVWWYLYDQL</sequence>
<evidence type="ECO:0000313" key="5">
    <source>
        <dbReference type="Proteomes" id="UP001084197"/>
    </source>
</evidence>
<name>A0A9J6RAR2_9BACI</name>
<keyword evidence="2" id="KW-0812">Transmembrane</keyword>
<keyword evidence="5" id="KW-1185">Reference proteome</keyword>
<comment type="caution">
    <text evidence="4">The sequence shown here is derived from an EMBL/GenBank/DDBJ whole genome shotgun (WGS) entry which is preliminary data.</text>
</comment>
<feature type="domain" description="SPOR" evidence="3">
    <location>
        <begin position="126"/>
        <end position="194"/>
    </location>
</feature>
<dbReference type="Gene3D" id="3.30.70.1070">
    <property type="entry name" value="Sporulation related repeat"/>
    <property type="match status" value="1"/>
</dbReference>
<dbReference type="EMBL" id="JAPRAT010000005">
    <property type="protein sequence ID" value="MCZ0702403.1"/>
    <property type="molecule type" value="Genomic_DNA"/>
</dbReference>
<dbReference type="AlphaFoldDB" id="A0A9J6RAR2"/>
<dbReference type="Proteomes" id="UP001084197">
    <property type="component" value="Unassembled WGS sequence"/>
</dbReference>
<protein>
    <submittedName>
        <fullName evidence="4">SPOR domain-containing protein</fullName>
    </submittedName>
</protein>
<proteinExistence type="predicted"/>
<feature type="compositionally biased region" description="Basic and acidic residues" evidence="1">
    <location>
        <begin position="102"/>
        <end position="111"/>
    </location>
</feature>
<feature type="region of interest" description="Disordered" evidence="1">
    <location>
        <begin position="94"/>
        <end position="116"/>
    </location>
</feature>
<keyword evidence="2" id="KW-1133">Transmembrane helix</keyword>
<dbReference type="InterPro" id="IPR007730">
    <property type="entry name" value="SPOR-like_dom"/>
</dbReference>
<dbReference type="SUPFAM" id="SSF110997">
    <property type="entry name" value="Sporulation related repeat"/>
    <property type="match status" value="1"/>
</dbReference>
<reference evidence="4" key="1">
    <citation type="submission" date="2022-11" db="EMBL/GenBank/DDBJ databases">
        <title>WGS of Natronobacillus azotifigens 24KS-1, an anaerobic diazotrophic haloalkaliphile from soda-rich habitats.</title>
        <authorList>
            <person name="Sorokin D.Y."/>
            <person name="Merkel A.Y."/>
        </authorList>
    </citation>
    <scope>NUCLEOTIDE SEQUENCE</scope>
    <source>
        <strain evidence="4">24KS-1</strain>
    </source>
</reference>
<evidence type="ECO:0000259" key="3">
    <source>
        <dbReference type="Pfam" id="PF05036"/>
    </source>
</evidence>
<keyword evidence="2" id="KW-0472">Membrane</keyword>
<dbReference type="InterPro" id="IPR036680">
    <property type="entry name" value="SPOR-like_sf"/>
</dbReference>
<dbReference type="Pfam" id="PF05036">
    <property type="entry name" value="SPOR"/>
    <property type="match status" value="1"/>
</dbReference>
<evidence type="ECO:0000256" key="1">
    <source>
        <dbReference type="SAM" id="MobiDB-lite"/>
    </source>
</evidence>
<organism evidence="4 5">
    <name type="scientific">Natronobacillus azotifigens</name>
    <dbReference type="NCBI Taxonomy" id="472978"/>
    <lineage>
        <taxon>Bacteria</taxon>
        <taxon>Bacillati</taxon>
        <taxon>Bacillota</taxon>
        <taxon>Bacilli</taxon>
        <taxon>Bacillales</taxon>
        <taxon>Bacillaceae</taxon>
        <taxon>Natronobacillus</taxon>
    </lineage>
</organism>
<evidence type="ECO:0000256" key="2">
    <source>
        <dbReference type="SAM" id="Phobius"/>
    </source>
</evidence>
<evidence type="ECO:0000313" key="4">
    <source>
        <dbReference type="EMBL" id="MCZ0702403.1"/>
    </source>
</evidence>
<gene>
    <name evidence="4" type="ORF">OWO01_04150</name>
</gene>
<dbReference type="GO" id="GO:0042834">
    <property type="term" value="F:peptidoglycan binding"/>
    <property type="evidence" value="ECO:0007669"/>
    <property type="project" value="InterPro"/>
</dbReference>
<feature type="transmembrane region" description="Helical" evidence="2">
    <location>
        <begin position="65"/>
        <end position="88"/>
    </location>
</feature>
<accession>A0A9J6RAR2</accession>
<dbReference type="RefSeq" id="WP_268779171.1">
    <property type="nucleotide sequence ID" value="NZ_JAPRAT010000005.1"/>
</dbReference>